<evidence type="ECO:0000256" key="1">
    <source>
        <dbReference type="ARBA" id="ARBA00006394"/>
    </source>
</evidence>
<dbReference type="Gene3D" id="3.20.20.360">
    <property type="entry name" value="Malate synthase, domain 3"/>
    <property type="match status" value="1"/>
</dbReference>
<comment type="caution">
    <text evidence="5">The sequence shown here is derived from an EMBL/GenBank/DDBJ whole genome shotgun (WGS) entry which is preliminary data.</text>
</comment>
<dbReference type="InterPro" id="IPR046363">
    <property type="entry name" value="MS_N_TIM-barrel_dom"/>
</dbReference>
<reference evidence="5 6" key="1">
    <citation type="submission" date="2020-08" db="EMBL/GenBank/DDBJ databases">
        <title>Genomic Encyclopedia of Type Strains, Phase IV (KMG-IV): sequencing the most valuable type-strain genomes for metagenomic binning, comparative biology and taxonomic classification.</title>
        <authorList>
            <person name="Goeker M."/>
        </authorList>
    </citation>
    <scope>NUCLEOTIDE SEQUENCE [LARGE SCALE GENOMIC DNA]</scope>
    <source>
        <strain evidence="5 6">DSM 18233</strain>
    </source>
</reference>
<gene>
    <name evidence="5" type="ORF">HNQ50_001664</name>
</gene>
<feature type="domain" description="Malate synthase TIM barrel" evidence="3">
    <location>
        <begin position="161"/>
        <end position="403"/>
    </location>
</feature>
<dbReference type="Proteomes" id="UP000543030">
    <property type="component" value="Unassembled WGS sequence"/>
</dbReference>
<dbReference type="EMBL" id="JACHHN010000003">
    <property type="protein sequence ID" value="MBB5190941.1"/>
    <property type="molecule type" value="Genomic_DNA"/>
</dbReference>
<dbReference type="FunFam" id="3.20.20.360:FF:000001">
    <property type="entry name" value="Malate synthase"/>
    <property type="match status" value="1"/>
</dbReference>
<dbReference type="SUPFAM" id="SSF51645">
    <property type="entry name" value="Malate synthase G"/>
    <property type="match status" value="1"/>
</dbReference>
<dbReference type="GO" id="GO:0005737">
    <property type="term" value="C:cytoplasm"/>
    <property type="evidence" value="ECO:0007669"/>
    <property type="project" value="TreeGrafter"/>
</dbReference>
<comment type="similarity">
    <text evidence="1">Belongs to the malate synthase family.</text>
</comment>
<evidence type="ECO:0000259" key="3">
    <source>
        <dbReference type="Pfam" id="PF01274"/>
    </source>
</evidence>
<protein>
    <recommendedName>
        <fullName evidence="2">malate synthase</fullName>
        <ecNumber evidence="2">2.3.3.9</ecNumber>
    </recommendedName>
</protein>
<keyword evidence="6" id="KW-1185">Reference proteome</keyword>
<dbReference type="InterPro" id="IPR006252">
    <property type="entry name" value="Malate_synthA"/>
</dbReference>
<dbReference type="InterPro" id="IPR048356">
    <property type="entry name" value="MS_N"/>
</dbReference>
<accession>A0A840RFB7</accession>
<dbReference type="PANTHER" id="PTHR42902:SF1">
    <property type="entry name" value="MALATE SYNTHASE 1-RELATED"/>
    <property type="match status" value="1"/>
</dbReference>
<proteinExistence type="inferred from homology"/>
<dbReference type="RefSeq" id="WP_221303079.1">
    <property type="nucleotide sequence ID" value="NZ_JACHHN010000003.1"/>
</dbReference>
<dbReference type="InterPro" id="IPR001465">
    <property type="entry name" value="Malate_synthase_TIM"/>
</dbReference>
<organism evidence="5 6">
    <name type="scientific">Silvimonas terrae</name>
    <dbReference type="NCBI Taxonomy" id="300266"/>
    <lineage>
        <taxon>Bacteria</taxon>
        <taxon>Pseudomonadati</taxon>
        <taxon>Pseudomonadota</taxon>
        <taxon>Betaproteobacteria</taxon>
        <taxon>Neisseriales</taxon>
        <taxon>Chitinibacteraceae</taxon>
        <taxon>Silvimonas</taxon>
    </lineage>
</organism>
<keyword evidence="5" id="KW-0012">Acyltransferase</keyword>
<dbReference type="InterPro" id="IPR011076">
    <property type="entry name" value="Malate_synth_sf"/>
</dbReference>
<dbReference type="AlphaFoldDB" id="A0A840RFB7"/>
<evidence type="ECO:0000313" key="5">
    <source>
        <dbReference type="EMBL" id="MBB5190941.1"/>
    </source>
</evidence>
<evidence type="ECO:0000259" key="4">
    <source>
        <dbReference type="Pfam" id="PF20656"/>
    </source>
</evidence>
<sequence length="443" mass="48860">MASHANCALENRVTDPFVDVLTPAALQFIAALHREFAPARQQVLQGRKAAAELRLQGDGFEFPDAGISIREDLAWRVPPAPPDLQDRRVEIASPADNRKVVINALNAGAQVWIADLEDAMSPTWNNAMSSQRNLRDAIHGTLAYEDTQGKRYQVQGDIPAIMVRPRGWHLPEKHLHVDGQETSASLVDFGLYMFHCAKAQLDRGSGPYFYLPKLESQADARLWHNIFNFAEHQLSLPQGSIRATVIIEHIGAAFQMQEILHALGPHATGLTAGRWDYLFSIARAFRLQADLVLPDRAELTMDRPFLQAYTRLLIQTCHQRGAHAIGGVATQIPDRHDEAARTRAVTAVRLDKEHEAQEGFDGTWVIHPDLVPVCHAAWAPVLADRPNQINQSPAAITIHATDLWNGQAIPGHVTEPGLRASIAVSVSIWMAGCVATARSNCLD</sequence>
<dbReference type="Pfam" id="PF20656">
    <property type="entry name" value="MS_N"/>
    <property type="match status" value="1"/>
</dbReference>
<dbReference type="EC" id="2.3.3.9" evidence="2"/>
<dbReference type="GO" id="GO:0006097">
    <property type="term" value="P:glyoxylate cycle"/>
    <property type="evidence" value="ECO:0007669"/>
    <property type="project" value="InterPro"/>
</dbReference>
<name>A0A840RFB7_9NEIS</name>
<dbReference type="GO" id="GO:0004474">
    <property type="term" value="F:malate synthase activity"/>
    <property type="evidence" value="ECO:0007669"/>
    <property type="project" value="UniProtKB-EC"/>
</dbReference>
<evidence type="ECO:0000256" key="2">
    <source>
        <dbReference type="ARBA" id="ARBA00012636"/>
    </source>
</evidence>
<feature type="domain" description="Malate synthase N-terminal" evidence="4">
    <location>
        <begin position="11"/>
        <end position="50"/>
    </location>
</feature>
<dbReference type="PANTHER" id="PTHR42902">
    <property type="entry name" value="MALATE SYNTHASE"/>
    <property type="match status" value="1"/>
</dbReference>
<keyword evidence="5" id="KW-0808">Transferase</keyword>
<dbReference type="Pfam" id="PF01274">
    <property type="entry name" value="MS_TIM-barrel"/>
    <property type="match status" value="1"/>
</dbReference>
<evidence type="ECO:0000313" key="6">
    <source>
        <dbReference type="Proteomes" id="UP000543030"/>
    </source>
</evidence>